<feature type="transmembrane region" description="Helical" evidence="6">
    <location>
        <begin position="142"/>
        <end position="161"/>
    </location>
</feature>
<gene>
    <name evidence="8" type="ORF">AB0763_07345</name>
</gene>
<dbReference type="PROSITE" id="PS50850">
    <property type="entry name" value="MFS"/>
    <property type="match status" value="1"/>
</dbReference>
<keyword evidence="4 6" id="KW-1133">Transmembrane helix</keyword>
<dbReference type="Pfam" id="PF07690">
    <property type="entry name" value="MFS_1"/>
    <property type="match status" value="1"/>
</dbReference>
<keyword evidence="2" id="KW-1003">Cell membrane</keyword>
<keyword evidence="8" id="KW-0813">Transport</keyword>
<feature type="transmembrane region" description="Helical" evidence="6">
    <location>
        <begin position="369"/>
        <end position="390"/>
    </location>
</feature>
<feature type="transmembrane region" description="Helical" evidence="6">
    <location>
        <begin position="173"/>
        <end position="193"/>
    </location>
</feature>
<feature type="transmembrane region" description="Helical" evidence="6">
    <location>
        <begin position="85"/>
        <end position="104"/>
    </location>
</feature>
<dbReference type="InterPro" id="IPR036259">
    <property type="entry name" value="MFS_trans_sf"/>
</dbReference>
<dbReference type="GO" id="GO:0022857">
    <property type="term" value="F:transmembrane transporter activity"/>
    <property type="evidence" value="ECO:0007669"/>
    <property type="project" value="InterPro"/>
</dbReference>
<feature type="transmembrane region" description="Helical" evidence="6">
    <location>
        <begin position="214"/>
        <end position="234"/>
    </location>
</feature>
<feature type="transmembrane region" description="Helical" evidence="6">
    <location>
        <begin position="61"/>
        <end position="78"/>
    </location>
</feature>
<dbReference type="InterPro" id="IPR011701">
    <property type="entry name" value="MFS"/>
</dbReference>
<dbReference type="PANTHER" id="PTHR43124">
    <property type="entry name" value="PURINE EFFLUX PUMP PBUE"/>
    <property type="match status" value="1"/>
</dbReference>
<dbReference type="CDD" id="cd17324">
    <property type="entry name" value="MFS_NepI_like"/>
    <property type="match status" value="1"/>
</dbReference>
<evidence type="ECO:0000259" key="7">
    <source>
        <dbReference type="PROSITE" id="PS50850"/>
    </source>
</evidence>
<reference evidence="8" key="1">
    <citation type="submission" date="2024-07" db="EMBL/GenBank/DDBJ databases">
        <title>Genome Analysis of a Potential Novel Vibrio Species Secreting pH- and Thermo-stable Alginate Lyase and its Application in Producing Alginate Oligosaccharides.</title>
        <authorList>
            <person name="Huang H."/>
            <person name="Bao K."/>
        </authorList>
    </citation>
    <scope>NUCLEOTIDE SEQUENCE</scope>
    <source>
        <strain evidence="8">HB236076</strain>
    </source>
</reference>
<evidence type="ECO:0000313" key="8">
    <source>
        <dbReference type="EMBL" id="XDK24049.1"/>
    </source>
</evidence>
<evidence type="ECO:0000256" key="3">
    <source>
        <dbReference type="ARBA" id="ARBA00022692"/>
    </source>
</evidence>
<feature type="transmembrane region" description="Helical" evidence="6">
    <location>
        <begin position="336"/>
        <end position="357"/>
    </location>
</feature>
<name>A0AB39H7R0_9VIBR</name>
<dbReference type="InterPro" id="IPR020846">
    <property type="entry name" value="MFS_dom"/>
</dbReference>
<feature type="transmembrane region" description="Helical" evidence="6">
    <location>
        <begin position="305"/>
        <end position="324"/>
    </location>
</feature>
<feature type="transmembrane region" description="Helical" evidence="6">
    <location>
        <begin position="254"/>
        <end position="274"/>
    </location>
</feature>
<comment type="subcellular location">
    <subcellularLocation>
        <location evidence="1">Cell membrane</location>
        <topology evidence="1">Multi-pass membrane protein</topology>
    </subcellularLocation>
</comment>
<dbReference type="AlphaFoldDB" id="A0AB39H7R0"/>
<dbReference type="KEGG" id="vih:AB0763_07345"/>
<dbReference type="InterPro" id="IPR050189">
    <property type="entry name" value="MFS_Efflux_Transporters"/>
</dbReference>
<dbReference type="NCBIfam" id="NF002921">
    <property type="entry name" value="PRK03545.1"/>
    <property type="match status" value="1"/>
</dbReference>
<feature type="domain" description="Major facilitator superfamily (MFS) profile" evidence="7">
    <location>
        <begin position="19"/>
        <end position="393"/>
    </location>
</feature>
<dbReference type="EMBL" id="CP162601">
    <property type="protein sequence ID" value="XDK24049.1"/>
    <property type="molecule type" value="Genomic_DNA"/>
</dbReference>
<keyword evidence="5 6" id="KW-0472">Membrane</keyword>
<evidence type="ECO:0000256" key="1">
    <source>
        <dbReference type="ARBA" id="ARBA00004651"/>
    </source>
</evidence>
<feature type="transmembrane region" description="Helical" evidence="6">
    <location>
        <begin position="281"/>
        <end position="299"/>
    </location>
</feature>
<feature type="transmembrane region" description="Helical" evidence="6">
    <location>
        <begin position="110"/>
        <end position="135"/>
    </location>
</feature>
<organism evidence="8">
    <name type="scientific">Vibrio sp. HB236076</name>
    <dbReference type="NCBI Taxonomy" id="3232307"/>
    <lineage>
        <taxon>Bacteria</taxon>
        <taxon>Pseudomonadati</taxon>
        <taxon>Pseudomonadota</taxon>
        <taxon>Gammaproteobacteria</taxon>
        <taxon>Vibrionales</taxon>
        <taxon>Vibrionaceae</taxon>
        <taxon>Vibrio</taxon>
    </lineage>
</organism>
<proteinExistence type="predicted"/>
<dbReference type="GO" id="GO:0005886">
    <property type="term" value="C:plasma membrane"/>
    <property type="evidence" value="ECO:0007669"/>
    <property type="project" value="UniProtKB-SubCell"/>
</dbReference>
<sequence length="396" mass="43242">MTSTQTATASPSRQQQYLQVLMLAFSAFIFNTTEFVPVGLLTDIASDFAITPAQAGWMLSIYAWIVAGLSLPLMLLTSKVERKTLLLSIFTLFTLSHVLSVFAWNFTVLIISRTGIAIAHAIFWSITASIVLRVAPADKKTFALSALATGTSLAMILGVPLGRFVGQWLGWRFTFAAIAVIALVILLALYKLLPKLPSLFNGSVKTVPQIFKNRQLLGLYLFIFILFTAHYQSYSYIEPFLNQVANISNNSTTFLLLMFGIAGIGGSVLFNFFGERHNTRLLMISIVILCLSTGLYLVSATHFSSLIVISMVWGTSLMTILLTMQSKVLAINPKAADFIMSMFSGIINLGIGAGAFIGAQVLQYQDVSMIGYVSAAIGFIGLVQLSALLYRHPSLR</sequence>
<dbReference type="RefSeq" id="WP_306100097.1">
    <property type="nucleotide sequence ID" value="NZ_CP162601.1"/>
</dbReference>
<evidence type="ECO:0000256" key="6">
    <source>
        <dbReference type="SAM" id="Phobius"/>
    </source>
</evidence>
<evidence type="ECO:0000256" key="2">
    <source>
        <dbReference type="ARBA" id="ARBA00022475"/>
    </source>
</evidence>
<dbReference type="SUPFAM" id="SSF103473">
    <property type="entry name" value="MFS general substrate transporter"/>
    <property type="match status" value="1"/>
</dbReference>
<feature type="transmembrane region" description="Helical" evidence="6">
    <location>
        <begin position="20"/>
        <end position="41"/>
    </location>
</feature>
<evidence type="ECO:0000256" key="4">
    <source>
        <dbReference type="ARBA" id="ARBA00022989"/>
    </source>
</evidence>
<keyword evidence="3 6" id="KW-0812">Transmembrane</keyword>
<evidence type="ECO:0000256" key="5">
    <source>
        <dbReference type="ARBA" id="ARBA00023136"/>
    </source>
</evidence>
<keyword evidence="8" id="KW-0762">Sugar transport</keyword>
<dbReference type="PANTHER" id="PTHR43124:SF4">
    <property type="entry name" value="SUGAR EFFLUX TRANSPORTER"/>
    <property type="match status" value="1"/>
</dbReference>
<dbReference type="Gene3D" id="1.20.1250.20">
    <property type="entry name" value="MFS general substrate transporter like domains"/>
    <property type="match status" value="2"/>
</dbReference>
<protein>
    <submittedName>
        <fullName evidence="8">Sugar transporter</fullName>
    </submittedName>
</protein>
<accession>A0AB39H7R0</accession>